<keyword evidence="8" id="KW-1185">Reference proteome</keyword>
<gene>
    <name evidence="7" type="ORF">K340107D12_04560</name>
</gene>
<evidence type="ECO:0000256" key="3">
    <source>
        <dbReference type="ARBA" id="ARBA00023082"/>
    </source>
</evidence>
<evidence type="ECO:0000259" key="6">
    <source>
        <dbReference type="Pfam" id="PF08281"/>
    </source>
</evidence>
<keyword evidence="3" id="KW-0731">Sigma factor</keyword>
<organism evidence="7 8">
    <name type="scientific">Blautia parvula</name>
    <dbReference type="NCBI Taxonomy" id="2877527"/>
    <lineage>
        <taxon>Bacteria</taxon>
        <taxon>Bacillati</taxon>
        <taxon>Bacillota</taxon>
        <taxon>Clostridia</taxon>
        <taxon>Lachnospirales</taxon>
        <taxon>Lachnospiraceae</taxon>
        <taxon>Blautia</taxon>
    </lineage>
</organism>
<proteinExistence type="inferred from homology"/>
<sequence>MNILLIKRAKKHDKAAFQKLMEQQGPALYKAAKAILKNDEDVADAMQETALTCWEKIDTLKKDEYFATWLTRILINHCNTIYRQRKRLVSEESLPEAWAQDESYANVEWRDFLNSLDEKYRIVVILYYVQGFKTREIAEILQINQSTVRGRLAKAREKLEQQYNMSGEPSRSMPDVQKKAVHCGLERGI</sequence>
<dbReference type="EMBL" id="BAABZQ010000001">
    <property type="protein sequence ID" value="GAA6497640.1"/>
    <property type="molecule type" value="Genomic_DNA"/>
</dbReference>
<accession>A0ABQ0BM94</accession>
<dbReference type="Proteomes" id="UP001600941">
    <property type="component" value="Unassembled WGS sequence"/>
</dbReference>
<dbReference type="CDD" id="cd06171">
    <property type="entry name" value="Sigma70_r4"/>
    <property type="match status" value="1"/>
</dbReference>
<dbReference type="InterPro" id="IPR014284">
    <property type="entry name" value="RNA_pol_sigma-70_dom"/>
</dbReference>
<keyword evidence="4" id="KW-0804">Transcription</keyword>
<dbReference type="RefSeq" id="WP_227209647.1">
    <property type="nucleotide sequence ID" value="NZ_BAABZQ010000001.1"/>
</dbReference>
<dbReference type="InterPro" id="IPR039425">
    <property type="entry name" value="RNA_pol_sigma-70-like"/>
</dbReference>
<dbReference type="InterPro" id="IPR036388">
    <property type="entry name" value="WH-like_DNA-bd_sf"/>
</dbReference>
<dbReference type="Gene3D" id="1.10.10.10">
    <property type="entry name" value="Winged helix-like DNA-binding domain superfamily/Winged helix DNA-binding domain"/>
    <property type="match status" value="1"/>
</dbReference>
<protein>
    <submittedName>
        <fullName evidence="7">Sigma-70 family RNA polymerase sigma factor</fullName>
    </submittedName>
</protein>
<dbReference type="Pfam" id="PF04542">
    <property type="entry name" value="Sigma70_r2"/>
    <property type="match status" value="1"/>
</dbReference>
<dbReference type="InterPro" id="IPR013249">
    <property type="entry name" value="RNA_pol_sigma70_r4_t2"/>
</dbReference>
<evidence type="ECO:0000259" key="5">
    <source>
        <dbReference type="Pfam" id="PF04542"/>
    </source>
</evidence>
<name>A0ABQ0BM94_9FIRM</name>
<feature type="domain" description="RNA polymerase sigma factor 70 region 4 type 2" evidence="6">
    <location>
        <begin position="109"/>
        <end position="159"/>
    </location>
</feature>
<reference evidence="7 8" key="1">
    <citation type="submission" date="2024-04" db="EMBL/GenBank/DDBJ databases">
        <title>Defined microbial consortia suppress multidrug-resistant proinflammatory Enterobacteriaceae via ecological control.</title>
        <authorList>
            <person name="Furuichi M."/>
            <person name="Kawaguchi T."/>
            <person name="Pust M."/>
            <person name="Yasuma K."/>
            <person name="Plichta D."/>
            <person name="Hasegawa N."/>
            <person name="Ohya T."/>
            <person name="Bhattarai S."/>
            <person name="Sasajima S."/>
            <person name="Aoto Y."/>
            <person name="Tuganbaev T."/>
            <person name="Yaginuma M."/>
            <person name="Ueda M."/>
            <person name="Okahashi N."/>
            <person name="Amafuji K."/>
            <person name="Kiridooshi Y."/>
            <person name="Sugita K."/>
            <person name="Strazar M."/>
            <person name="Skelly A."/>
            <person name="Suda W."/>
            <person name="Hattori M."/>
            <person name="Nakamoto N."/>
            <person name="Caballero S."/>
            <person name="Norman J."/>
            <person name="Olle B."/>
            <person name="Tanoue T."/>
            <person name="Arita M."/>
            <person name="Bucci V."/>
            <person name="Atarashi K."/>
            <person name="Xavier R."/>
            <person name="Honda K."/>
        </authorList>
    </citation>
    <scope>NUCLEOTIDE SEQUENCE [LARGE SCALE GENOMIC DNA]</scope>
    <source>
        <strain evidence="8">k34-0107-D12</strain>
    </source>
</reference>
<dbReference type="NCBIfam" id="TIGR02937">
    <property type="entry name" value="sigma70-ECF"/>
    <property type="match status" value="1"/>
</dbReference>
<evidence type="ECO:0000313" key="7">
    <source>
        <dbReference type="EMBL" id="GAA6497640.1"/>
    </source>
</evidence>
<dbReference type="PANTHER" id="PTHR43133:SF51">
    <property type="entry name" value="RNA POLYMERASE SIGMA FACTOR"/>
    <property type="match status" value="1"/>
</dbReference>
<evidence type="ECO:0000256" key="1">
    <source>
        <dbReference type="ARBA" id="ARBA00010641"/>
    </source>
</evidence>
<feature type="domain" description="RNA polymerase sigma-70 region 2" evidence="5">
    <location>
        <begin position="20"/>
        <end position="87"/>
    </location>
</feature>
<dbReference type="Pfam" id="PF08281">
    <property type="entry name" value="Sigma70_r4_2"/>
    <property type="match status" value="1"/>
</dbReference>
<evidence type="ECO:0000256" key="2">
    <source>
        <dbReference type="ARBA" id="ARBA00023015"/>
    </source>
</evidence>
<dbReference type="Gene3D" id="1.10.1740.10">
    <property type="match status" value="1"/>
</dbReference>
<dbReference type="InterPro" id="IPR013324">
    <property type="entry name" value="RNA_pol_sigma_r3/r4-like"/>
</dbReference>
<evidence type="ECO:0000256" key="4">
    <source>
        <dbReference type="ARBA" id="ARBA00023163"/>
    </source>
</evidence>
<comment type="similarity">
    <text evidence="1">Belongs to the sigma-70 factor family. ECF subfamily.</text>
</comment>
<dbReference type="SUPFAM" id="SSF88659">
    <property type="entry name" value="Sigma3 and sigma4 domains of RNA polymerase sigma factors"/>
    <property type="match status" value="1"/>
</dbReference>
<dbReference type="InterPro" id="IPR007627">
    <property type="entry name" value="RNA_pol_sigma70_r2"/>
</dbReference>
<dbReference type="SUPFAM" id="SSF88946">
    <property type="entry name" value="Sigma2 domain of RNA polymerase sigma factors"/>
    <property type="match status" value="1"/>
</dbReference>
<comment type="caution">
    <text evidence="7">The sequence shown here is derived from an EMBL/GenBank/DDBJ whole genome shotgun (WGS) entry which is preliminary data.</text>
</comment>
<evidence type="ECO:0000313" key="8">
    <source>
        <dbReference type="Proteomes" id="UP001600941"/>
    </source>
</evidence>
<keyword evidence="2" id="KW-0805">Transcription regulation</keyword>
<dbReference type="PANTHER" id="PTHR43133">
    <property type="entry name" value="RNA POLYMERASE ECF-TYPE SIGMA FACTO"/>
    <property type="match status" value="1"/>
</dbReference>
<dbReference type="InterPro" id="IPR013325">
    <property type="entry name" value="RNA_pol_sigma_r2"/>
</dbReference>